<name>A0AAX1TPV2_9FUSO</name>
<reference evidence="1 2" key="1">
    <citation type="submission" date="2018-06" db="EMBL/GenBank/DDBJ databases">
        <authorList>
            <consortium name="Pathogen Informatics"/>
            <person name="Doyle S."/>
        </authorList>
    </citation>
    <scope>NUCLEOTIDE SEQUENCE [LARGE SCALE GENOMIC DNA]</scope>
    <source>
        <strain evidence="1 2">NCTC12112</strain>
    </source>
</reference>
<dbReference type="Pfam" id="PF14903">
    <property type="entry name" value="WG_beta_rep"/>
    <property type="match status" value="1"/>
</dbReference>
<evidence type="ECO:0000313" key="2">
    <source>
        <dbReference type="Proteomes" id="UP000249008"/>
    </source>
</evidence>
<dbReference type="PANTHER" id="PTHR37841:SF1">
    <property type="entry name" value="DUF3298 DOMAIN-CONTAINING PROTEIN"/>
    <property type="match status" value="1"/>
</dbReference>
<protein>
    <recommendedName>
        <fullName evidence="3">WG repeat-containing protein</fullName>
    </recommendedName>
</protein>
<dbReference type="SUPFAM" id="SSF69360">
    <property type="entry name" value="Cell wall binding repeat"/>
    <property type="match status" value="1"/>
</dbReference>
<evidence type="ECO:0008006" key="3">
    <source>
        <dbReference type="Google" id="ProtNLM"/>
    </source>
</evidence>
<dbReference type="InterPro" id="IPR032774">
    <property type="entry name" value="WG_beta_rep"/>
</dbReference>
<dbReference type="RefSeq" id="WP_005977187.1">
    <property type="nucleotide sequence ID" value="NZ_BAABXY010000001.1"/>
</dbReference>
<dbReference type="Proteomes" id="UP000249008">
    <property type="component" value="Chromosome 1"/>
</dbReference>
<proteinExistence type="predicted"/>
<dbReference type="EMBL" id="LS483487">
    <property type="protein sequence ID" value="SQJ02726.1"/>
    <property type="molecule type" value="Genomic_DNA"/>
</dbReference>
<organism evidence="1 2">
    <name type="scientific">Fusobacterium ulcerans</name>
    <dbReference type="NCBI Taxonomy" id="861"/>
    <lineage>
        <taxon>Bacteria</taxon>
        <taxon>Fusobacteriati</taxon>
        <taxon>Fusobacteriota</taxon>
        <taxon>Fusobacteriia</taxon>
        <taxon>Fusobacteriales</taxon>
        <taxon>Fusobacteriaceae</taxon>
        <taxon>Fusobacterium</taxon>
    </lineage>
</organism>
<dbReference type="KEGG" id="ful:C4N20_14850"/>
<accession>A0AAX1TPV2</accession>
<gene>
    <name evidence="1" type="ORF">NCTC12112_01545</name>
</gene>
<dbReference type="PANTHER" id="PTHR37841">
    <property type="entry name" value="GLR2918 PROTEIN"/>
    <property type="match status" value="1"/>
</dbReference>
<sequence length="253" mass="29476">MIKLLIALIMMTTTLFGGDFIKINNFIVEEVPIKRKLENHKIVRVVDGDQASIGLYGIVDSKNNFITKPNNMLIAIKSNYIYLVDIDYREGMMTKDGKWIGEMGVYNYKDKESQMYSELKDKTERDLIIIYKKDGRKFLYGYLNFDGKVQIPMIYDEVNFFSEDLAAVKLNGKWGYINKNGDKVIDFKYSKAGSFQKGEALVRLDGKEFYINKLGNKKVAKSFFRNRKQNISDFFYSIKHMLSSLWSENIKEK</sequence>
<dbReference type="GeneID" id="78456103"/>
<evidence type="ECO:0000313" key="1">
    <source>
        <dbReference type="EMBL" id="SQJ02726.1"/>
    </source>
</evidence>
<dbReference type="AlphaFoldDB" id="A0AAX1TPV2"/>